<dbReference type="InterPro" id="IPR012334">
    <property type="entry name" value="Pectin_lyas_fold"/>
</dbReference>
<dbReference type="AlphaFoldDB" id="A0A166TKP1"/>
<name>A0A166TKP1_9AGAM</name>
<dbReference type="EMBL" id="KV417492">
    <property type="protein sequence ID" value="KZP30719.1"/>
    <property type="molecule type" value="Genomic_DNA"/>
</dbReference>
<dbReference type="Gene3D" id="2.160.20.10">
    <property type="entry name" value="Single-stranded right-handed beta-helix, Pectin lyase-like"/>
    <property type="match status" value="1"/>
</dbReference>
<evidence type="ECO:0000313" key="1">
    <source>
        <dbReference type="EMBL" id="KZP30719.1"/>
    </source>
</evidence>
<feature type="non-terminal residue" evidence="1">
    <location>
        <position position="1"/>
    </location>
</feature>
<reference evidence="1 2" key="1">
    <citation type="journal article" date="2016" name="Mol. Biol. Evol.">
        <title>Comparative Genomics of Early-Diverging Mushroom-Forming Fungi Provides Insights into the Origins of Lignocellulose Decay Capabilities.</title>
        <authorList>
            <person name="Nagy L.G."/>
            <person name="Riley R."/>
            <person name="Tritt A."/>
            <person name="Adam C."/>
            <person name="Daum C."/>
            <person name="Floudas D."/>
            <person name="Sun H."/>
            <person name="Yadav J.S."/>
            <person name="Pangilinan J."/>
            <person name="Larsson K.H."/>
            <person name="Matsuura K."/>
            <person name="Barry K."/>
            <person name="Labutti K."/>
            <person name="Kuo R."/>
            <person name="Ohm R.A."/>
            <person name="Bhattacharya S.S."/>
            <person name="Shirouzu T."/>
            <person name="Yoshinaga Y."/>
            <person name="Martin F.M."/>
            <person name="Grigoriev I.V."/>
            <person name="Hibbett D.S."/>
        </authorList>
    </citation>
    <scope>NUCLEOTIDE SEQUENCE [LARGE SCALE GENOMIC DNA]</scope>
    <source>
        <strain evidence="1 2">CBS 109695</strain>
    </source>
</reference>
<keyword evidence="1" id="KW-0378">Hydrolase</keyword>
<organism evidence="1 2">
    <name type="scientific">Athelia psychrophila</name>
    <dbReference type="NCBI Taxonomy" id="1759441"/>
    <lineage>
        <taxon>Eukaryota</taxon>
        <taxon>Fungi</taxon>
        <taxon>Dikarya</taxon>
        <taxon>Basidiomycota</taxon>
        <taxon>Agaricomycotina</taxon>
        <taxon>Agaricomycetes</taxon>
        <taxon>Agaricomycetidae</taxon>
        <taxon>Atheliales</taxon>
        <taxon>Atheliaceae</taxon>
        <taxon>Athelia</taxon>
    </lineage>
</organism>
<keyword evidence="2" id="KW-1185">Reference proteome</keyword>
<dbReference type="GO" id="GO:0016787">
    <property type="term" value="F:hydrolase activity"/>
    <property type="evidence" value="ECO:0007669"/>
    <property type="project" value="UniProtKB-KW"/>
</dbReference>
<dbReference type="OrthoDB" id="1046782at2759"/>
<proteinExistence type="predicted"/>
<sequence length="245" mass="26429">LGIWDCVFRTGGTASSDDQGQLCTTKGNECKSAWGFIHITKYGNAYLENIWGWNADHGIDNSTMGLAGGFGTAIQTGRGALVESRNATFFVGVAMEHCTLYSVLEHGAKNFWLGLIQHETPYWQRGNPAPSNWTPNPAYYDPDFSNCAVGDIDCRLSFGLYLDGGQNIFSYGSGAWTFAGTQTNDVWITDTKRSNFAIFNPNNGGNGGKWTNILTVSQGSLNATDAANPGSWAGGVISAYLRYAS</sequence>
<dbReference type="STRING" id="436010.A0A166TKP1"/>
<gene>
    <name evidence="1" type="ORF">FIBSPDRAFT_978812</name>
</gene>
<dbReference type="Proteomes" id="UP000076532">
    <property type="component" value="Unassembled WGS sequence"/>
</dbReference>
<evidence type="ECO:0000313" key="2">
    <source>
        <dbReference type="Proteomes" id="UP000076532"/>
    </source>
</evidence>
<accession>A0A166TKP1</accession>
<protein>
    <submittedName>
        <fullName evidence="1">Glycoside hydrolase family 55 protein</fullName>
    </submittedName>
</protein>